<gene>
    <name evidence="2" type="ORF">BBP83_05450</name>
</gene>
<dbReference type="Proteomes" id="UP000186553">
    <property type="component" value="Unassembled WGS sequence"/>
</dbReference>
<feature type="chain" id="PRO_5008671735" evidence="1">
    <location>
        <begin position="20"/>
        <end position="233"/>
    </location>
</feature>
<evidence type="ECO:0000256" key="1">
    <source>
        <dbReference type="SAM" id="SignalP"/>
    </source>
</evidence>
<keyword evidence="3" id="KW-1185">Reference proteome</keyword>
<reference evidence="2 3" key="1">
    <citation type="submission" date="2016-07" db="EMBL/GenBank/DDBJ databases">
        <title>Acinetobacter sp. ANC 4603.</title>
        <authorList>
            <person name="Radolfova-Krizova L."/>
            <person name="Nemec A."/>
        </authorList>
    </citation>
    <scope>NUCLEOTIDE SEQUENCE [LARGE SCALE GENOMIC DNA]</scope>
    <source>
        <strain evidence="2 3">ANC 4603</strain>
    </source>
</reference>
<evidence type="ECO:0000313" key="3">
    <source>
        <dbReference type="Proteomes" id="UP000186553"/>
    </source>
</evidence>
<name>A0A1C3CYG1_9GAMM</name>
<organism evidence="2 3">
    <name type="scientific">Acinetobacter celticus</name>
    <dbReference type="NCBI Taxonomy" id="1891224"/>
    <lineage>
        <taxon>Bacteria</taxon>
        <taxon>Pseudomonadati</taxon>
        <taxon>Pseudomonadota</taxon>
        <taxon>Gammaproteobacteria</taxon>
        <taxon>Moraxellales</taxon>
        <taxon>Moraxellaceae</taxon>
        <taxon>Acinetobacter</taxon>
    </lineage>
</organism>
<sequence length="233" mass="25796">MMNKLISSVLLFTAGMCHAELSGLNLQEMQETQGQGGADLSLTMSLNHRYANDMSLNDISKRDASGRVTQAFYSYDCVQDVRCRFAFSPNNHKDGNNQKWLVFKQIQGTIQIDKISLAGTTILNKDGNPQTAMKLSFYDDKPLKIRNLGFSNLSVETDDTTTKGYLKDSKYSQYTAYTIDESGVKTTQQVNVPTFDNGAEKGFMGLNMHGNLHMSGDLKIFSYNCSGATGARC</sequence>
<proteinExistence type="predicted"/>
<dbReference type="AlphaFoldDB" id="A0A1C3CYG1"/>
<dbReference type="EMBL" id="MBDL01000008">
    <property type="protein sequence ID" value="ODA13804.1"/>
    <property type="molecule type" value="Genomic_DNA"/>
</dbReference>
<dbReference type="OrthoDB" id="6695901at2"/>
<comment type="caution">
    <text evidence="2">The sequence shown here is derived from an EMBL/GenBank/DDBJ whole genome shotgun (WGS) entry which is preliminary data.</text>
</comment>
<accession>A0A1C3CYG1</accession>
<evidence type="ECO:0000313" key="2">
    <source>
        <dbReference type="EMBL" id="ODA13804.1"/>
    </source>
</evidence>
<dbReference type="STRING" id="1891224.BBP83_05450"/>
<keyword evidence="1" id="KW-0732">Signal</keyword>
<dbReference type="RefSeq" id="WP_068886658.1">
    <property type="nucleotide sequence ID" value="NZ_CBCRUU010000001.1"/>
</dbReference>
<protein>
    <submittedName>
        <fullName evidence="2">Uncharacterized protein</fullName>
    </submittedName>
</protein>
<feature type="signal peptide" evidence="1">
    <location>
        <begin position="1"/>
        <end position="19"/>
    </location>
</feature>